<name>A0AAV1IF09_9CHLO</name>
<evidence type="ECO:0008006" key="11">
    <source>
        <dbReference type="Google" id="ProtNLM"/>
    </source>
</evidence>
<feature type="domain" description="Nodulin-like" evidence="7">
    <location>
        <begin position="24"/>
        <end position="275"/>
    </location>
</feature>
<proteinExistence type="predicted"/>
<evidence type="ECO:0000313" key="10">
    <source>
        <dbReference type="Proteomes" id="UP001314263"/>
    </source>
</evidence>
<feature type="transmembrane region" description="Helical" evidence="6">
    <location>
        <begin position="485"/>
        <end position="508"/>
    </location>
</feature>
<organism evidence="9 10">
    <name type="scientific">Coccomyxa viridis</name>
    <dbReference type="NCBI Taxonomy" id="1274662"/>
    <lineage>
        <taxon>Eukaryota</taxon>
        <taxon>Viridiplantae</taxon>
        <taxon>Chlorophyta</taxon>
        <taxon>core chlorophytes</taxon>
        <taxon>Trebouxiophyceae</taxon>
        <taxon>Trebouxiophyceae incertae sedis</taxon>
        <taxon>Coccomyxaceae</taxon>
        <taxon>Coccomyxa</taxon>
    </lineage>
</organism>
<feature type="compositionally biased region" description="Basic and acidic residues" evidence="5">
    <location>
        <begin position="320"/>
        <end position="334"/>
    </location>
</feature>
<accession>A0AAV1IF09</accession>
<evidence type="ECO:0000256" key="1">
    <source>
        <dbReference type="ARBA" id="ARBA00004141"/>
    </source>
</evidence>
<feature type="transmembrane region" description="Helical" evidence="6">
    <location>
        <begin position="231"/>
        <end position="248"/>
    </location>
</feature>
<comment type="caution">
    <text evidence="9">The sequence shown here is derived from an EMBL/GenBank/DDBJ whole genome shotgun (WGS) entry which is preliminary data.</text>
</comment>
<keyword evidence="4 6" id="KW-0472">Membrane</keyword>
<dbReference type="PANTHER" id="PTHR21576">
    <property type="entry name" value="UNCHARACTERIZED NODULIN-LIKE PROTEIN"/>
    <property type="match status" value="1"/>
</dbReference>
<feature type="transmembrane region" description="Helical" evidence="6">
    <location>
        <begin position="528"/>
        <end position="550"/>
    </location>
</feature>
<dbReference type="GO" id="GO:0016020">
    <property type="term" value="C:membrane"/>
    <property type="evidence" value="ECO:0007669"/>
    <property type="project" value="UniProtKB-SubCell"/>
</dbReference>
<feature type="region of interest" description="Disordered" evidence="5">
    <location>
        <begin position="320"/>
        <end position="340"/>
    </location>
</feature>
<dbReference type="SUPFAM" id="SSF103473">
    <property type="entry name" value="MFS general substrate transporter"/>
    <property type="match status" value="1"/>
</dbReference>
<evidence type="ECO:0000259" key="8">
    <source>
        <dbReference type="Pfam" id="PF23262"/>
    </source>
</evidence>
<sequence>MPRNEFATASQDITNRFQGGYVNKWHTLSASILLQLSAGLGYCFSLYSSQLKHHFGYSQEQIQGIGSAANLGGYLSIVSGLLYDATAEHHRWGPRATLLAGAALNTIGYAALWAAAAGRISPSYWQVVFIAMVGPFAGTFWDTSALATCTRNFPAERGTVIGIVKACMGLSGAVYTSLYVGFLQPDTLGLLLFIAVVPTAVVLIAACFVNHVPFVQAKEAAAPTGRRLQRTVQLLLLLAAYLLVTAVLKSSLDLSKRMCCVLALGTLLLVSLILLIPWNTGGLWARLAEEEQQEPLLQAWEGDRAAGPLPELLLASEDAEKTGEGRGDIKEHQASKGPKAMPIPELSPQRCLLAVNFWLLFFSFCVGCGSGLVFLNNIAQLVSSLGGGGSPAVYVSVFSVSSCVGRLLLGYGPEALQHRRGVPRPLFLVLTSLLSAAVALACAFAPLPALVPAAVFAGIAFGAHWSLIPALASELFGLRFFASNYCLLQLAPALGGWALATELAGLLYDRQAAAQGQRYSCEGSLCFRHAFLICAGLCLLASVASAMLYLRSRRLYRHRYCRVSCSS</sequence>
<protein>
    <recommendedName>
        <fullName evidence="11">Nodulin-like domain-containing protein</fullName>
    </recommendedName>
</protein>
<feature type="transmembrane region" description="Helical" evidence="6">
    <location>
        <begin position="453"/>
        <end position="473"/>
    </location>
</feature>
<keyword evidence="2 6" id="KW-0812">Transmembrane</keyword>
<feature type="transmembrane region" description="Helical" evidence="6">
    <location>
        <begin position="254"/>
        <end position="276"/>
    </location>
</feature>
<comment type="subcellular location">
    <subcellularLocation>
        <location evidence="1">Membrane</location>
        <topology evidence="1">Multi-pass membrane protein</topology>
    </subcellularLocation>
</comment>
<dbReference type="Proteomes" id="UP001314263">
    <property type="component" value="Unassembled WGS sequence"/>
</dbReference>
<dbReference type="AlphaFoldDB" id="A0AAV1IF09"/>
<feature type="domain" description="NFD4 C-terminal" evidence="8">
    <location>
        <begin position="351"/>
        <end position="556"/>
    </location>
</feature>
<reference evidence="9 10" key="1">
    <citation type="submission" date="2023-10" db="EMBL/GenBank/DDBJ databases">
        <authorList>
            <person name="Maclean D."/>
            <person name="Macfadyen A."/>
        </authorList>
    </citation>
    <scope>NUCLEOTIDE SEQUENCE [LARGE SCALE GENOMIC DNA]</scope>
</reference>
<evidence type="ECO:0000256" key="4">
    <source>
        <dbReference type="ARBA" id="ARBA00023136"/>
    </source>
</evidence>
<evidence type="ECO:0000259" key="7">
    <source>
        <dbReference type="Pfam" id="PF06813"/>
    </source>
</evidence>
<feature type="transmembrane region" description="Helical" evidence="6">
    <location>
        <begin position="425"/>
        <end position="447"/>
    </location>
</feature>
<feature type="transmembrane region" description="Helical" evidence="6">
    <location>
        <begin position="393"/>
        <end position="413"/>
    </location>
</feature>
<gene>
    <name evidence="9" type="ORF">CVIRNUC_009018</name>
</gene>
<feature type="transmembrane region" description="Helical" evidence="6">
    <location>
        <begin position="188"/>
        <end position="210"/>
    </location>
</feature>
<evidence type="ECO:0000256" key="3">
    <source>
        <dbReference type="ARBA" id="ARBA00022989"/>
    </source>
</evidence>
<evidence type="ECO:0000313" key="9">
    <source>
        <dbReference type="EMBL" id="CAK0785807.1"/>
    </source>
</evidence>
<feature type="transmembrane region" description="Helical" evidence="6">
    <location>
        <begin position="351"/>
        <end position="373"/>
    </location>
</feature>
<dbReference type="Pfam" id="PF06813">
    <property type="entry name" value="Nodulin-like"/>
    <property type="match status" value="1"/>
</dbReference>
<dbReference type="EMBL" id="CAUYUE010000013">
    <property type="protein sequence ID" value="CAK0785807.1"/>
    <property type="molecule type" value="Genomic_DNA"/>
</dbReference>
<evidence type="ECO:0000256" key="6">
    <source>
        <dbReference type="SAM" id="Phobius"/>
    </source>
</evidence>
<dbReference type="PANTHER" id="PTHR21576:SF158">
    <property type="entry name" value="RIBOSOMAL RNA-PROCESSING PROTEIN 12-LIKE CONSERVED DOMAIN-CONTAINING PROTEIN"/>
    <property type="match status" value="1"/>
</dbReference>
<evidence type="ECO:0000256" key="2">
    <source>
        <dbReference type="ARBA" id="ARBA00022692"/>
    </source>
</evidence>
<dbReference type="Pfam" id="PF23262">
    <property type="entry name" value="NFD4_C"/>
    <property type="match status" value="1"/>
</dbReference>
<keyword evidence="10" id="KW-1185">Reference proteome</keyword>
<dbReference type="InterPro" id="IPR056555">
    <property type="entry name" value="NFD4_C"/>
</dbReference>
<feature type="transmembrane region" description="Helical" evidence="6">
    <location>
        <begin position="162"/>
        <end position="182"/>
    </location>
</feature>
<feature type="transmembrane region" description="Helical" evidence="6">
    <location>
        <begin position="98"/>
        <end position="117"/>
    </location>
</feature>
<keyword evidence="3 6" id="KW-1133">Transmembrane helix</keyword>
<feature type="transmembrane region" description="Helical" evidence="6">
    <location>
        <begin position="25"/>
        <end position="47"/>
    </location>
</feature>
<feature type="transmembrane region" description="Helical" evidence="6">
    <location>
        <begin position="123"/>
        <end position="141"/>
    </location>
</feature>
<dbReference type="InterPro" id="IPR010658">
    <property type="entry name" value="Nodulin-like"/>
</dbReference>
<evidence type="ECO:0000256" key="5">
    <source>
        <dbReference type="SAM" id="MobiDB-lite"/>
    </source>
</evidence>
<dbReference type="InterPro" id="IPR036259">
    <property type="entry name" value="MFS_trans_sf"/>
</dbReference>
<dbReference type="Gene3D" id="1.20.1250.20">
    <property type="entry name" value="MFS general substrate transporter like domains"/>
    <property type="match status" value="2"/>
</dbReference>